<proteinExistence type="predicted"/>
<organism evidence="2 3">
    <name type="scientific">Chloropicon roscoffensis</name>
    <dbReference type="NCBI Taxonomy" id="1461544"/>
    <lineage>
        <taxon>Eukaryota</taxon>
        <taxon>Viridiplantae</taxon>
        <taxon>Chlorophyta</taxon>
        <taxon>Chloropicophyceae</taxon>
        <taxon>Chloropicales</taxon>
        <taxon>Chloropicaceae</taxon>
        <taxon>Chloropicon</taxon>
    </lineage>
</organism>
<keyword evidence="3" id="KW-1185">Reference proteome</keyword>
<dbReference type="PANTHER" id="PTHR48146:SF2">
    <property type="entry name" value="K-STIMULATED PYROPHOSPHATE-ENERGIZED SODIUM PUMP PROTEIN"/>
    <property type="match status" value="1"/>
</dbReference>
<gene>
    <name evidence="2" type="ORF">HKI87_14g76390</name>
</gene>
<dbReference type="AlphaFoldDB" id="A0AAX4PJP8"/>
<dbReference type="EMBL" id="CP151514">
    <property type="protein sequence ID" value="WZN66076.1"/>
    <property type="molecule type" value="Genomic_DNA"/>
</dbReference>
<name>A0AAX4PJP8_9CHLO</name>
<dbReference type="Proteomes" id="UP001472866">
    <property type="component" value="Chromosome 14"/>
</dbReference>
<evidence type="ECO:0000313" key="2">
    <source>
        <dbReference type="EMBL" id="WZN66076.1"/>
    </source>
</evidence>
<protein>
    <submittedName>
        <fullName evidence="2">tRNA (Adenine(37)-N6)-methyltransferase</fullName>
    </submittedName>
</protein>
<reference evidence="2 3" key="1">
    <citation type="submission" date="2024-03" db="EMBL/GenBank/DDBJ databases">
        <title>Complete genome sequence of the green alga Chloropicon roscoffensis RCC1871.</title>
        <authorList>
            <person name="Lemieux C."/>
            <person name="Pombert J.-F."/>
            <person name="Otis C."/>
            <person name="Turmel M."/>
        </authorList>
    </citation>
    <scope>NUCLEOTIDE SEQUENCE [LARGE SCALE GENOMIC DNA]</scope>
    <source>
        <strain evidence="2 3">RCC1871</strain>
    </source>
</reference>
<evidence type="ECO:0000313" key="3">
    <source>
        <dbReference type="Proteomes" id="UP001472866"/>
    </source>
</evidence>
<feature type="region of interest" description="Disordered" evidence="1">
    <location>
        <begin position="1"/>
        <end position="31"/>
    </location>
</feature>
<sequence>MERREREAAADPPEAATTSGSDDPVADLVSPGSSRRLKMVTEVVRRLRMAAEVEDFNDRDTIFSHLLADLAGEVSTAAAAAANFKAGGGPTSEGKGILLYYEAIAGELLLNDGVEEELQRELFSTFERLWASPKATLCFALVTYKLLFLSERDLGKRMDKYTRVLVRGMKHLFWSDLHTDSKRFLSLFAFLSDEVVLSDAGIDKLGSNCQLECARVVAGFSLYYFGPEKVAQIVSSFPASANLGFGVSTILDFFLKEIAGVIRKIKCEAVTVAYLSSLYRLHELIPFKGLSISTTARVQEVLFTLSQPGGPYYAPKAVRVASREAFSRIYPHGKRLRALFKVLTSILHPAYSLNLVWGNCWLVLRKFWSSWPWDAVRSIIGRICKPRRRTAD</sequence>
<accession>A0AAX4PJP8</accession>
<dbReference type="PANTHER" id="PTHR48146">
    <property type="entry name" value="K-STIMULATED PYROPHOSPHATE-ENERGIZED SODIUM PUMP PROTEIN"/>
    <property type="match status" value="1"/>
</dbReference>
<evidence type="ECO:0000256" key="1">
    <source>
        <dbReference type="SAM" id="MobiDB-lite"/>
    </source>
</evidence>